<keyword evidence="2" id="KW-1185">Reference proteome</keyword>
<dbReference type="RefSeq" id="WP_289269060.1">
    <property type="nucleotide sequence ID" value="NZ_OX365700.1"/>
</dbReference>
<dbReference type="Proteomes" id="UP001179121">
    <property type="component" value="Chromosome"/>
</dbReference>
<sequence>MPRVPRRDAFDTYLRQVMALKGPQDSEYDRIQTQWAKARQRRDEFFRRVQTLERRIGGLEVDVRPVLGHTPPRLKLIVTIPEGITARKIQKAEATIAAWRTELTKFQGPTAFVGIEPFGKVEPNGAGQTDSHRFVLSKTQGPAAIAEALNRSLADHLTEAVALENVVPPDDPPFNSEWRLSEARDLMQAWKINPADQEIWIREALQRLRNRKPAFASVQRGRSPARLDGPFTDTHVKNYLDNWRNRNRSHGM</sequence>
<dbReference type="EMBL" id="OX365700">
    <property type="protein sequence ID" value="CAI4032327.1"/>
    <property type="molecule type" value="Genomic_DNA"/>
</dbReference>
<dbReference type="KEGG" id="nti:DNFV4_02757"/>
<reference evidence="1" key="1">
    <citation type="submission" date="2022-10" db="EMBL/GenBank/DDBJ databases">
        <authorList>
            <person name="Koch H."/>
        </authorList>
    </citation>
    <scope>NUCLEOTIDE SEQUENCE</scope>
    <source>
        <strain evidence="1">DNF</strain>
    </source>
</reference>
<evidence type="ECO:0000313" key="2">
    <source>
        <dbReference type="Proteomes" id="UP001179121"/>
    </source>
</evidence>
<evidence type="ECO:0000313" key="1">
    <source>
        <dbReference type="EMBL" id="CAI4032327.1"/>
    </source>
</evidence>
<dbReference type="AlphaFoldDB" id="A0AA86T622"/>
<protein>
    <submittedName>
        <fullName evidence="1">Uncharacterized protein</fullName>
    </submittedName>
</protein>
<gene>
    <name evidence="1" type="ORF">DNFV4_02757</name>
</gene>
<name>A0AA86T622_9BACT</name>
<accession>A0AA86T622</accession>
<proteinExistence type="predicted"/>
<organism evidence="1 2">
    <name type="scientific">Nitrospira tepida</name>
    <dbReference type="NCBI Taxonomy" id="2973512"/>
    <lineage>
        <taxon>Bacteria</taxon>
        <taxon>Pseudomonadati</taxon>
        <taxon>Nitrospirota</taxon>
        <taxon>Nitrospiria</taxon>
        <taxon>Nitrospirales</taxon>
        <taxon>Nitrospiraceae</taxon>
        <taxon>Nitrospira</taxon>
    </lineage>
</organism>